<sequence>MKRTLMLAAVGLVLISINGCAKFEKKNPPQANSGEASYNQRFQGCLVRLETLQKLDFNSYNQSKTMMDSNMETATKYLAMRSTLGPDTVNVMDSVYQAKLARTCQHIDGQIYSLLLEQADRK</sequence>
<dbReference type="AlphaFoldDB" id="A0A2Y9U187"/>
<protein>
    <recommendedName>
        <fullName evidence="4">Lipoprotein</fullName>
    </recommendedName>
</protein>
<evidence type="ECO:0000256" key="1">
    <source>
        <dbReference type="SAM" id="SignalP"/>
    </source>
</evidence>
<dbReference type="OrthoDB" id="6636423at2"/>
<dbReference type="KEGG" id="lpv:HYN51_15745"/>
<evidence type="ECO:0008006" key="4">
    <source>
        <dbReference type="Google" id="ProtNLM"/>
    </source>
</evidence>
<evidence type="ECO:0000313" key="3">
    <source>
        <dbReference type="Proteomes" id="UP000244908"/>
    </source>
</evidence>
<name>A0A2Y9U187_9GAMM</name>
<organism evidence="2 3">
    <name type="scientific">Limnobaculum parvum</name>
    <dbReference type="NCBI Taxonomy" id="2172103"/>
    <lineage>
        <taxon>Bacteria</taxon>
        <taxon>Pseudomonadati</taxon>
        <taxon>Pseudomonadota</taxon>
        <taxon>Gammaproteobacteria</taxon>
        <taxon>Enterobacterales</taxon>
        <taxon>Budviciaceae</taxon>
        <taxon>Limnobaculum</taxon>
    </lineage>
</organism>
<evidence type="ECO:0000313" key="2">
    <source>
        <dbReference type="EMBL" id="AWH89858.1"/>
    </source>
</evidence>
<dbReference type="EMBL" id="CP029185">
    <property type="protein sequence ID" value="AWH89858.1"/>
    <property type="molecule type" value="Genomic_DNA"/>
</dbReference>
<keyword evidence="3" id="KW-1185">Reference proteome</keyword>
<dbReference type="Proteomes" id="UP000244908">
    <property type="component" value="Chromosome"/>
</dbReference>
<feature type="signal peptide" evidence="1">
    <location>
        <begin position="1"/>
        <end position="21"/>
    </location>
</feature>
<keyword evidence="1" id="KW-0732">Signal</keyword>
<reference evidence="2 3" key="1">
    <citation type="journal article" date="2019" name="Int. J. Syst. Evol. Microbiol.">
        <title>Limnobaculum parvum gen. nov., sp. nov., isolated from a freshwater lake.</title>
        <authorList>
            <person name="Baek C."/>
            <person name="Shin S.K."/>
            <person name="Yi H."/>
        </authorList>
    </citation>
    <scope>NUCLEOTIDE SEQUENCE [LARGE SCALE GENOMIC DNA]</scope>
    <source>
        <strain evidence="2 3">HYN0051</strain>
    </source>
</reference>
<feature type="chain" id="PRO_5015965497" description="Lipoprotein" evidence="1">
    <location>
        <begin position="22"/>
        <end position="122"/>
    </location>
</feature>
<accession>A0A2Y9U187</accession>
<gene>
    <name evidence="2" type="ORF">HYN51_15745</name>
</gene>
<dbReference type="RefSeq" id="WP_108901901.1">
    <property type="nucleotide sequence ID" value="NZ_CP029185.2"/>
</dbReference>
<proteinExistence type="predicted"/>